<gene>
    <name evidence="2" type="ORF">AWM70_13210</name>
</gene>
<accession>A0A1B1N207</accession>
<dbReference type="AlphaFoldDB" id="A0A1B1N207"/>
<dbReference type="RefSeq" id="WP_068697101.1">
    <property type="nucleotide sequence ID" value="NZ_CP014167.1"/>
</dbReference>
<dbReference type="OrthoDB" id="9884184at2"/>
<dbReference type="Proteomes" id="UP000092573">
    <property type="component" value="Chromosome"/>
</dbReference>
<keyword evidence="1" id="KW-1133">Transmembrane helix</keyword>
<evidence type="ECO:0000313" key="3">
    <source>
        <dbReference type="Proteomes" id="UP000092573"/>
    </source>
</evidence>
<sequence>MDLQNQDINQYINGISQNIGRIADSVTIKLTDTTNSIQSLDGTLKVTNILLGLLAVISIANFILKLKRK</sequence>
<organism evidence="2 3">
    <name type="scientific">Paenibacillus yonginensis</name>
    <dbReference type="NCBI Taxonomy" id="1462996"/>
    <lineage>
        <taxon>Bacteria</taxon>
        <taxon>Bacillati</taxon>
        <taxon>Bacillota</taxon>
        <taxon>Bacilli</taxon>
        <taxon>Bacillales</taxon>
        <taxon>Paenibacillaceae</taxon>
        <taxon>Paenibacillus</taxon>
    </lineage>
</organism>
<evidence type="ECO:0000313" key="2">
    <source>
        <dbReference type="EMBL" id="ANS75448.1"/>
    </source>
</evidence>
<keyword evidence="3" id="KW-1185">Reference proteome</keyword>
<dbReference type="KEGG" id="pyg:AWM70_13210"/>
<keyword evidence="1" id="KW-0812">Transmembrane</keyword>
<dbReference type="EMBL" id="CP014167">
    <property type="protein sequence ID" value="ANS75448.1"/>
    <property type="molecule type" value="Genomic_DNA"/>
</dbReference>
<proteinExistence type="predicted"/>
<feature type="transmembrane region" description="Helical" evidence="1">
    <location>
        <begin position="46"/>
        <end position="64"/>
    </location>
</feature>
<evidence type="ECO:0000256" key="1">
    <source>
        <dbReference type="SAM" id="Phobius"/>
    </source>
</evidence>
<protein>
    <submittedName>
        <fullName evidence="2">Uncharacterized protein</fullName>
    </submittedName>
</protein>
<name>A0A1B1N207_9BACL</name>
<keyword evidence="1" id="KW-0472">Membrane</keyword>
<reference evidence="2 3" key="1">
    <citation type="submission" date="2016-01" db="EMBL/GenBank/DDBJ databases">
        <title>Complete Genome Sequence of Paenibacillus yonginensis DCY84, a novel Plant Growth-Promoting Bacteria with Elicitation of Induced Systemic Resistance.</title>
        <authorList>
            <person name="Kim Y.J."/>
            <person name="Yang D.C."/>
            <person name="Sukweenadhi J."/>
        </authorList>
    </citation>
    <scope>NUCLEOTIDE SEQUENCE [LARGE SCALE GENOMIC DNA]</scope>
    <source>
        <strain evidence="2 3">DCY84</strain>
    </source>
</reference>